<feature type="domain" description="Lin1244/Lin1753-like N-terminal" evidence="2">
    <location>
        <begin position="11"/>
        <end position="104"/>
    </location>
</feature>
<keyword evidence="4" id="KW-1185">Reference proteome</keyword>
<comment type="caution">
    <text evidence="3">The sequence shown here is derived from an EMBL/GenBank/DDBJ whole genome shotgun (WGS) entry which is preliminary data.</text>
</comment>
<evidence type="ECO:0000313" key="3">
    <source>
        <dbReference type="EMBL" id="MFD1485366.1"/>
    </source>
</evidence>
<dbReference type="PANTHER" id="PTHR39196">
    <property type="entry name" value="PRIMOSOME, DNAD SUBUNIT"/>
    <property type="match status" value="1"/>
</dbReference>
<feature type="region of interest" description="Disordered" evidence="1">
    <location>
        <begin position="255"/>
        <end position="286"/>
    </location>
</feature>
<sequence length="286" mass="32131">MARPIKKGLDYYPRDVDWIRQLPVRKIMRANGPASAAVLDCADGYIYGEQGYFMRYDEDARFLIADDVGVKELFVDEVVNKAVQVGYYDAGMFTGHNILTSEDIQKRYKSAASQKKDNSILAEYSLNQDESKPDNPVSKHGNPTQGVVNTGDNPQSKVKKSKVNKSKTNTTLSPSEEFGVEIWTAYPRSNRNGNYQQAQESYVQAIVTGETTKEQVLAKIDEYKAYIDLNHIQSGFIKSAGNWFTGHLWQSEWDTTTPARKPDNNADSNPAYQNTTDWGQGGKVEM</sequence>
<dbReference type="InterPro" id="IPR025400">
    <property type="entry name" value="Lin1244/Lin1753-like_N"/>
</dbReference>
<dbReference type="EMBL" id="JBHTON010000028">
    <property type="protein sequence ID" value="MFD1485366.1"/>
    <property type="molecule type" value="Genomic_DNA"/>
</dbReference>
<feature type="compositionally biased region" description="Polar residues" evidence="1">
    <location>
        <begin position="141"/>
        <end position="155"/>
    </location>
</feature>
<evidence type="ECO:0000259" key="2">
    <source>
        <dbReference type="Pfam" id="PF14297"/>
    </source>
</evidence>
<reference evidence="4" key="1">
    <citation type="journal article" date="2019" name="Int. J. Syst. Evol. Microbiol.">
        <title>The Global Catalogue of Microorganisms (GCM) 10K type strain sequencing project: providing services to taxonomists for standard genome sequencing and annotation.</title>
        <authorList>
            <consortium name="The Broad Institute Genomics Platform"/>
            <consortium name="The Broad Institute Genome Sequencing Center for Infectious Disease"/>
            <person name="Wu L."/>
            <person name="Ma J."/>
        </authorList>
    </citation>
    <scope>NUCLEOTIDE SEQUENCE [LARGE SCALE GENOMIC DNA]</scope>
    <source>
        <strain evidence="4">CCM 8903</strain>
    </source>
</reference>
<name>A0ABW4E9I5_9LACO</name>
<feature type="compositionally biased region" description="Polar residues" evidence="1">
    <location>
        <begin position="265"/>
        <end position="278"/>
    </location>
</feature>
<proteinExistence type="predicted"/>
<evidence type="ECO:0000313" key="4">
    <source>
        <dbReference type="Proteomes" id="UP001597252"/>
    </source>
</evidence>
<gene>
    <name evidence="3" type="ORF">ACFQ5J_09005</name>
</gene>
<dbReference type="Proteomes" id="UP001597252">
    <property type="component" value="Unassembled WGS sequence"/>
</dbReference>
<feature type="region of interest" description="Disordered" evidence="1">
    <location>
        <begin position="127"/>
        <end position="172"/>
    </location>
</feature>
<dbReference type="Pfam" id="PF14297">
    <property type="entry name" value="Lin1244_N"/>
    <property type="match status" value="1"/>
</dbReference>
<accession>A0ABW4E9I5</accession>
<protein>
    <submittedName>
        <fullName evidence="3">DUF4373 domain-containing protein</fullName>
    </submittedName>
</protein>
<evidence type="ECO:0000256" key="1">
    <source>
        <dbReference type="SAM" id="MobiDB-lite"/>
    </source>
</evidence>
<dbReference type="RefSeq" id="WP_125751508.1">
    <property type="nucleotide sequence ID" value="NZ_JBHTON010000028.1"/>
</dbReference>
<organism evidence="3 4">
    <name type="scientific">Lacticaseibacillus baoqingensis</name>
    <dbReference type="NCBI Taxonomy" id="2486013"/>
    <lineage>
        <taxon>Bacteria</taxon>
        <taxon>Bacillati</taxon>
        <taxon>Bacillota</taxon>
        <taxon>Bacilli</taxon>
        <taxon>Lactobacillales</taxon>
        <taxon>Lactobacillaceae</taxon>
        <taxon>Lacticaseibacillus</taxon>
    </lineage>
</organism>
<dbReference type="PANTHER" id="PTHR39196:SF1">
    <property type="entry name" value="PRIMOSOME, DNAD SUBUNIT"/>
    <property type="match status" value="1"/>
</dbReference>